<sequence length="571" mass="64053">MPATKRRLSLSHNEPPYIQQGSEHRLSEHAQEQRKILERADVILEMMRTKRQCLHGSIARIDRISKLSDELLLRILGYMDEHQLLDLSLVSKRFNVLSADPHLWKDHYYRRFILPRADLIPGFKAENAAPSLSQDTIAAAAMMGPARPPANPIDPSDTSANVLELIDWKKQYKMRHNWDKGRCEVYHVHLNNSRASSALQERGTLVKMTDKFIVTADKDFGLRVWEIRTGLPLVIQPLAAYDGFEMKPTCLYLETRRFYAGILEMVLGFEDGTFGIWKFDLDEVSLSLLYRQERSCFTNLVSVAYSYPYVVTASRFGFVSIYTFEHEEARRAAAANTTNATSNQIPTPAATPPPPPPPTNHPDFGEPQQTTRYIFNGYSNLFPVPFLLSRLKSQFSRSPLSLSIRQVPGGFIVSIAYAFKDHEGWSIGIQDFSIRPSGTSDPDTVTSTVSFSTPLDLPVAPPPSPVSSPQRSSSLPPAEHEPEADGPRKLVYSHPYLLSVLPDNTLMLHVCTTDTNSLSLGISRGVRLWGHTSGISDVDVTARGKAVSISTRGDEVRIWELEGVYQGQAWK</sequence>
<dbReference type="PROSITE" id="PS50181">
    <property type="entry name" value="FBOX"/>
    <property type="match status" value="1"/>
</dbReference>
<dbReference type="Pfam" id="PF25499">
    <property type="entry name" value="Beta-prop_pof12"/>
    <property type="match status" value="1"/>
</dbReference>
<dbReference type="SUPFAM" id="SSF50978">
    <property type="entry name" value="WD40 repeat-like"/>
    <property type="match status" value="1"/>
</dbReference>
<gene>
    <name evidence="3" type="ORF">PT974_01510</name>
</gene>
<comment type="caution">
    <text evidence="3">The sequence shown here is derived from an EMBL/GenBank/DDBJ whole genome shotgun (WGS) entry which is preliminary data.</text>
</comment>
<evidence type="ECO:0000313" key="4">
    <source>
        <dbReference type="Proteomes" id="UP001338125"/>
    </source>
</evidence>
<dbReference type="Gene3D" id="1.20.1280.50">
    <property type="match status" value="1"/>
</dbReference>
<dbReference type="InterPro" id="IPR001810">
    <property type="entry name" value="F-box_dom"/>
</dbReference>
<evidence type="ECO:0000313" key="3">
    <source>
        <dbReference type="EMBL" id="KAK5999121.1"/>
    </source>
</evidence>
<feature type="region of interest" description="Disordered" evidence="1">
    <location>
        <begin position="436"/>
        <end position="486"/>
    </location>
</feature>
<feature type="compositionally biased region" description="Low complexity" evidence="1">
    <location>
        <begin position="436"/>
        <end position="458"/>
    </location>
</feature>
<reference evidence="3 4" key="1">
    <citation type="submission" date="2024-01" db="EMBL/GenBank/DDBJ databases">
        <title>Complete genome of Cladobotryum mycophilum ATHUM6906.</title>
        <authorList>
            <person name="Christinaki A.C."/>
            <person name="Myridakis A.I."/>
            <person name="Kouvelis V.N."/>
        </authorList>
    </citation>
    <scope>NUCLEOTIDE SEQUENCE [LARGE SCALE GENOMIC DNA]</scope>
    <source>
        <strain evidence="3 4">ATHUM6906</strain>
    </source>
</reference>
<dbReference type="InterPro" id="IPR015943">
    <property type="entry name" value="WD40/YVTN_repeat-like_dom_sf"/>
</dbReference>
<dbReference type="InterPro" id="IPR036047">
    <property type="entry name" value="F-box-like_dom_sf"/>
</dbReference>
<dbReference type="SUPFAM" id="SSF81383">
    <property type="entry name" value="F-box domain"/>
    <property type="match status" value="1"/>
</dbReference>
<feature type="domain" description="F-box" evidence="2">
    <location>
        <begin position="61"/>
        <end position="107"/>
    </location>
</feature>
<evidence type="ECO:0000256" key="1">
    <source>
        <dbReference type="SAM" id="MobiDB-lite"/>
    </source>
</evidence>
<proteinExistence type="predicted"/>
<dbReference type="Gene3D" id="2.130.10.10">
    <property type="entry name" value="YVTN repeat-like/Quinoprotein amine dehydrogenase"/>
    <property type="match status" value="1"/>
</dbReference>
<dbReference type="InterPro" id="IPR036322">
    <property type="entry name" value="WD40_repeat_dom_sf"/>
</dbReference>
<evidence type="ECO:0000259" key="2">
    <source>
        <dbReference type="PROSITE" id="PS50181"/>
    </source>
</evidence>
<protein>
    <recommendedName>
        <fullName evidence="2">F-box domain-containing protein</fullName>
    </recommendedName>
</protein>
<feature type="compositionally biased region" description="Pro residues" evidence="1">
    <location>
        <begin position="349"/>
        <end position="360"/>
    </location>
</feature>
<feature type="compositionally biased region" description="Low complexity" evidence="1">
    <location>
        <begin position="467"/>
        <end position="477"/>
    </location>
</feature>
<dbReference type="SMART" id="SM00256">
    <property type="entry name" value="FBOX"/>
    <property type="match status" value="1"/>
</dbReference>
<dbReference type="Pfam" id="PF12937">
    <property type="entry name" value="F-box-like"/>
    <property type="match status" value="1"/>
</dbReference>
<accession>A0ABR0T5A9</accession>
<feature type="region of interest" description="Disordered" evidence="1">
    <location>
        <begin position="1"/>
        <end position="29"/>
    </location>
</feature>
<keyword evidence="4" id="KW-1185">Reference proteome</keyword>
<dbReference type="EMBL" id="JAVFKD010000001">
    <property type="protein sequence ID" value="KAK5999121.1"/>
    <property type="molecule type" value="Genomic_DNA"/>
</dbReference>
<name>A0ABR0T5A9_9HYPO</name>
<organism evidence="3 4">
    <name type="scientific">Cladobotryum mycophilum</name>
    <dbReference type="NCBI Taxonomy" id="491253"/>
    <lineage>
        <taxon>Eukaryota</taxon>
        <taxon>Fungi</taxon>
        <taxon>Dikarya</taxon>
        <taxon>Ascomycota</taxon>
        <taxon>Pezizomycotina</taxon>
        <taxon>Sordariomycetes</taxon>
        <taxon>Hypocreomycetidae</taxon>
        <taxon>Hypocreales</taxon>
        <taxon>Hypocreaceae</taxon>
        <taxon>Cladobotryum</taxon>
    </lineage>
</organism>
<dbReference type="Proteomes" id="UP001338125">
    <property type="component" value="Unassembled WGS sequence"/>
</dbReference>
<feature type="region of interest" description="Disordered" evidence="1">
    <location>
        <begin position="333"/>
        <end position="369"/>
    </location>
</feature>